<accession>A0ABP4SHC4</accession>
<dbReference type="NCBIfam" id="NF033521">
    <property type="entry name" value="lasso_leader_L3"/>
    <property type="match status" value="1"/>
</dbReference>
<proteinExistence type="predicted"/>
<sequence length="54" mass="5936">MAILSIGLIANRVLEAMMLAYEPPMLTEVGSFAEVTLGRPSWGFEADWTCVMLC</sequence>
<evidence type="ECO:0000313" key="2">
    <source>
        <dbReference type="Proteomes" id="UP001500280"/>
    </source>
</evidence>
<reference evidence="2" key="1">
    <citation type="journal article" date="2019" name="Int. J. Syst. Evol. Microbiol.">
        <title>The Global Catalogue of Microorganisms (GCM) 10K type strain sequencing project: providing services to taxonomists for standard genome sequencing and annotation.</title>
        <authorList>
            <consortium name="The Broad Institute Genomics Platform"/>
            <consortium name="The Broad Institute Genome Sequencing Center for Infectious Disease"/>
            <person name="Wu L."/>
            <person name="Ma J."/>
        </authorList>
    </citation>
    <scope>NUCLEOTIDE SEQUENCE [LARGE SCALE GENOMIC DNA]</scope>
    <source>
        <strain evidence="2">JCM 14307</strain>
    </source>
</reference>
<dbReference type="Proteomes" id="UP001500280">
    <property type="component" value="Unassembled WGS sequence"/>
</dbReference>
<name>A0ABP4SHC4_9ACTN</name>
<organism evidence="1 2">
    <name type="scientific">Kribbella yunnanensis</name>
    <dbReference type="NCBI Taxonomy" id="190194"/>
    <lineage>
        <taxon>Bacteria</taxon>
        <taxon>Bacillati</taxon>
        <taxon>Actinomycetota</taxon>
        <taxon>Actinomycetes</taxon>
        <taxon>Propionibacteriales</taxon>
        <taxon>Kribbellaceae</taxon>
        <taxon>Kribbella</taxon>
    </lineage>
</organism>
<dbReference type="EMBL" id="BAAANF010000003">
    <property type="protein sequence ID" value="GAA1669569.1"/>
    <property type="molecule type" value="Genomic_DNA"/>
</dbReference>
<gene>
    <name evidence="1" type="ORF">GCM10009745_09980</name>
</gene>
<protein>
    <submittedName>
        <fullName evidence="1">Uncharacterized protein</fullName>
    </submittedName>
</protein>
<evidence type="ECO:0000313" key="1">
    <source>
        <dbReference type="EMBL" id="GAA1669569.1"/>
    </source>
</evidence>
<comment type="caution">
    <text evidence="1">The sequence shown here is derived from an EMBL/GenBank/DDBJ whole genome shotgun (WGS) entry which is preliminary data.</text>
</comment>
<keyword evidence="2" id="KW-1185">Reference proteome</keyword>